<dbReference type="InterPro" id="IPR004291">
    <property type="entry name" value="Transposase_IS66_central"/>
</dbReference>
<protein>
    <recommendedName>
        <fullName evidence="2">Integrase catalytic domain-containing protein</fullName>
    </recommendedName>
</protein>
<dbReference type="InterPro" id="IPR036397">
    <property type="entry name" value="RNaseH_sf"/>
</dbReference>
<dbReference type="PaxDb" id="515619-EUBREC_1182"/>
<sequence length="513" mass="60589">MQIKRALTSQKKYNEFTTNTIINKETMLMDIILYLLLFIQYQHKQICWLFNFICRYIPLKQWVFDDSHSPKYQKFKIDKLPKIIYYEKWDYKDYIPYLEWKYGKKIKPVSRRSECDIDDNCTCPRCNAPKPYLYKNNGSKGQILCKVCSTAFSPEENRFSKSYSLKCPHCNHSLAHKKDRKHFVVHKCVNPKCPYYLHNLNKVDKKDLKEDYGKNKYKLHYIYREFQIDFFRMDLNTLPKNASSLKFSKHDQHVMSLCLTYKVNLGLSLRKTAQALKDIHGISISHQQVANYCKTASACIKPFVDNYDYKTGNVFTADETYIKIRGIKTYIWFIMDSAKRSVIGYQVSDNRGVGPCILAMRMAFRHLKELPKNFKFIADGYSAYPLAAQQFFHEFGDKFKFEITQVIGLTNDDEVSKEFRPYKQMIERLNRTYKASYRKTNGFDNIDGANYDLALWVAYYNFLRPHKHNNYKVLNEVEMLSQADTMLGKWQLLIFLGQQTILNLQHGEAANCS</sequence>
<evidence type="ECO:0000313" key="5">
    <source>
        <dbReference type="Proteomes" id="UP000001477"/>
    </source>
</evidence>
<dbReference type="Gene3D" id="3.30.420.10">
    <property type="entry name" value="Ribonuclease H-like superfamily/Ribonuclease H"/>
    <property type="match status" value="1"/>
</dbReference>
<name>C4ZBM1_AGARV</name>
<dbReference type="EMBL" id="CP001107">
    <property type="protein sequence ID" value="ACR74944.1"/>
    <property type="molecule type" value="Genomic_DNA"/>
</dbReference>
<proteinExistence type="predicted"/>
<keyword evidence="1" id="KW-0472">Membrane</keyword>
<feature type="domain" description="Integrase catalytic" evidence="2">
    <location>
        <begin position="298"/>
        <end position="484"/>
    </location>
</feature>
<evidence type="ECO:0000313" key="3">
    <source>
        <dbReference type="EMBL" id="ACR74944.1"/>
    </source>
</evidence>
<organism evidence="4 5">
    <name type="scientific">Agathobacter rectalis (strain ATCC 33656 / DSM 3377 / JCM 17463 / KCTC 5835 / VPI 0990)</name>
    <name type="common">Eubacterium rectale</name>
    <dbReference type="NCBI Taxonomy" id="515619"/>
    <lineage>
        <taxon>Bacteria</taxon>
        <taxon>Bacillati</taxon>
        <taxon>Bacillota</taxon>
        <taxon>Clostridia</taxon>
        <taxon>Lachnospirales</taxon>
        <taxon>Lachnospiraceae</taxon>
        <taxon>Agathobacter</taxon>
    </lineage>
</organism>
<evidence type="ECO:0000259" key="2">
    <source>
        <dbReference type="PROSITE" id="PS50994"/>
    </source>
</evidence>
<dbReference type="Pfam" id="PF03050">
    <property type="entry name" value="DDE_Tnp_IS66"/>
    <property type="match status" value="1"/>
</dbReference>
<dbReference type="KEGG" id="ere:EUBREC_2012"/>
<dbReference type="PROSITE" id="PS50994">
    <property type="entry name" value="INTEGRASE"/>
    <property type="match status" value="1"/>
</dbReference>
<dbReference type="KEGG" id="ere:EUBREC_1182"/>
<gene>
    <name evidence="3" type="ordered locus">EUBREC_1182</name>
    <name evidence="4" type="ordered locus">EUBREC_2012</name>
</gene>
<dbReference type="Proteomes" id="UP000001477">
    <property type="component" value="Chromosome"/>
</dbReference>
<dbReference type="InterPro" id="IPR012337">
    <property type="entry name" value="RNaseH-like_sf"/>
</dbReference>
<dbReference type="SUPFAM" id="SSF53098">
    <property type="entry name" value="Ribonuclease H-like"/>
    <property type="match status" value="1"/>
</dbReference>
<reference evidence="4 5" key="1">
    <citation type="journal article" date="2009" name="Proc. Natl. Acad. Sci. U.S.A.">
        <title>Characterizing a model human gut microbiota composed of members of its two dominant bacterial phyla.</title>
        <authorList>
            <person name="Mahowald M.A."/>
            <person name="Rey F.E."/>
            <person name="Seedorf H."/>
            <person name="Turnbaugh P.J."/>
            <person name="Fulton R.S."/>
            <person name="Wollam A."/>
            <person name="Shah N."/>
            <person name="Wang C."/>
            <person name="Magrini V."/>
            <person name="Wilson R.K."/>
            <person name="Cantarel B.L."/>
            <person name="Coutinho P.M."/>
            <person name="Henrissat B."/>
            <person name="Crock L.W."/>
            <person name="Russell A."/>
            <person name="Verberkmoes N.C."/>
            <person name="Hettich R.L."/>
            <person name="Gordon J.I."/>
        </authorList>
    </citation>
    <scope>NUCLEOTIDE SEQUENCE [LARGE SCALE GENOMIC DNA]</scope>
    <source>
        <strain evidence="4">ATCC 33656</strain>
        <strain evidence="5">ATCC 33656 / DSM 3377 / JCM 17463 / KCTC 5835 / LMG 30912 / VPI 0990</strain>
    </source>
</reference>
<dbReference type="EMBL" id="CP001107">
    <property type="protein sequence ID" value="ACR75753.1"/>
    <property type="molecule type" value="Genomic_DNA"/>
</dbReference>
<dbReference type="Pfam" id="PF13683">
    <property type="entry name" value="rve_3"/>
    <property type="match status" value="1"/>
</dbReference>
<dbReference type="GO" id="GO:0003676">
    <property type="term" value="F:nucleic acid binding"/>
    <property type="evidence" value="ECO:0007669"/>
    <property type="project" value="InterPro"/>
</dbReference>
<dbReference type="STRING" id="515619.EUBREC_1182"/>
<accession>C4ZBM1</accession>
<dbReference type="HOGENOM" id="CLU_050362_0_0_9"/>
<evidence type="ECO:0000313" key="4">
    <source>
        <dbReference type="EMBL" id="ACR75753.1"/>
    </source>
</evidence>
<dbReference type="InterPro" id="IPR001584">
    <property type="entry name" value="Integrase_cat-core"/>
</dbReference>
<keyword evidence="1" id="KW-1133">Transmembrane helix</keyword>
<feature type="transmembrane region" description="Helical" evidence="1">
    <location>
        <begin position="21"/>
        <end position="41"/>
    </location>
</feature>
<dbReference type="GO" id="GO:0015074">
    <property type="term" value="P:DNA integration"/>
    <property type="evidence" value="ECO:0007669"/>
    <property type="project" value="InterPro"/>
</dbReference>
<dbReference type="AlphaFoldDB" id="C4ZBM1"/>
<evidence type="ECO:0000256" key="1">
    <source>
        <dbReference type="SAM" id="Phobius"/>
    </source>
</evidence>
<keyword evidence="1" id="KW-0812">Transmembrane</keyword>